<feature type="region of interest" description="Disordered" evidence="1">
    <location>
        <begin position="35"/>
        <end position="75"/>
    </location>
</feature>
<protein>
    <submittedName>
        <fullName evidence="2">Uncharacterized protein</fullName>
    </submittedName>
</protein>
<evidence type="ECO:0000313" key="2">
    <source>
        <dbReference type="EMBL" id="KAF8886426.1"/>
    </source>
</evidence>
<gene>
    <name evidence="2" type="ORF">CPB84DRAFT_1787559</name>
</gene>
<dbReference type="Proteomes" id="UP000724874">
    <property type="component" value="Unassembled WGS sequence"/>
</dbReference>
<evidence type="ECO:0000313" key="3">
    <source>
        <dbReference type="Proteomes" id="UP000724874"/>
    </source>
</evidence>
<name>A0A9P5TJV9_GYMJU</name>
<reference evidence="2" key="1">
    <citation type="submission" date="2020-11" db="EMBL/GenBank/DDBJ databases">
        <authorList>
            <consortium name="DOE Joint Genome Institute"/>
            <person name="Ahrendt S."/>
            <person name="Riley R."/>
            <person name="Andreopoulos W."/>
            <person name="LaButti K."/>
            <person name="Pangilinan J."/>
            <person name="Ruiz-duenas F.J."/>
            <person name="Barrasa J.M."/>
            <person name="Sanchez-Garcia M."/>
            <person name="Camarero S."/>
            <person name="Miyauchi S."/>
            <person name="Serrano A."/>
            <person name="Linde D."/>
            <person name="Babiker R."/>
            <person name="Drula E."/>
            <person name="Ayuso-Fernandez I."/>
            <person name="Pacheco R."/>
            <person name="Padilla G."/>
            <person name="Ferreira P."/>
            <person name="Barriuso J."/>
            <person name="Kellner H."/>
            <person name="Castanera R."/>
            <person name="Alfaro M."/>
            <person name="Ramirez L."/>
            <person name="Pisabarro A.G."/>
            <person name="Kuo A."/>
            <person name="Tritt A."/>
            <person name="Lipzen A."/>
            <person name="He G."/>
            <person name="Yan M."/>
            <person name="Ng V."/>
            <person name="Cullen D."/>
            <person name="Martin F."/>
            <person name="Rosso M.-N."/>
            <person name="Henrissat B."/>
            <person name="Hibbett D."/>
            <person name="Martinez A.T."/>
            <person name="Grigoriev I.V."/>
        </authorList>
    </citation>
    <scope>NUCLEOTIDE SEQUENCE</scope>
    <source>
        <strain evidence="2">AH 44721</strain>
    </source>
</reference>
<sequence length="167" mass="18502">MSRTCHALVCGHSWRDYGNINQPTSFTMKRGLLNSTKAKKESSGTASSPLPTSATTSASTSTNKGKAREDPISLFTKLPHGKVEKAALPEDYIPLQYNYNVDPSKNDHPKDMILVTTMPSRYDNKPADPNGYTEWIVTASTKAKLRKYQRNPMPMRESADGPCYEDG</sequence>
<keyword evidence="3" id="KW-1185">Reference proteome</keyword>
<proteinExistence type="predicted"/>
<dbReference type="EMBL" id="JADNYJ010000096">
    <property type="protein sequence ID" value="KAF8886426.1"/>
    <property type="molecule type" value="Genomic_DNA"/>
</dbReference>
<evidence type="ECO:0000256" key="1">
    <source>
        <dbReference type="SAM" id="MobiDB-lite"/>
    </source>
</evidence>
<feature type="compositionally biased region" description="Low complexity" evidence="1">
    <location>
        <begin position="43"/>
        <end position="62"/>
    </location>
</feature>
<accession>A0A9P5TJV9</accession>
<comment type="caution">
    <text evidence="2">The sequence shown here is derived from an EMBL/GenBank/DDBJ whole genome shotgun (WGS) entry which is preliminary data.</text>
</comment>
<dbReference type="AlphaFoldDB" id="A0A9P5TJV9"/>
<feature type="region of interest" description="Disordered" evidence="1">
    <location>
        <begin position="147"/>
        <end position="167"/>
    </location>
</feature>
<organism evidence="2 3">
    <name type="scientific">Gymnopilus junonius</name>
    <name type="common">Spectacular rustgill mushroom</name>
    <name type="synonym">Gymnopilus spectabilis subsp. junonius</name>
    <dbReference type="NCBI Taxonomy" id="109634"/>
    <lineage>
        <taxon>Eukaryota</taxon>
        <taxon>Fungi</taxon>
        <taxon>Dikarya</taxon>
        <taxon>Basidiomycota</taxon>
        <taxon>Agaricomycotina</taxon>
        <taxon>Agaricomycetes</taxon>
        <taxon>Agaricomycetidae</taxon>
        <taxon>Agaricales</taxon>
        <taxon>Agaricineae</taxon>
        <taxon>Hymenogastraceae</taxon>
        <taxon>Gymnopilus</taxon>
    </lineage>
</organism>